<reference evidence="5 6" key="1">
    <citation type="submission" date="2014-03" db="EMBL/GenBank/DDBJ databases">
        <title>Draft Genome of Photorhabdus luminescens BA1, an Egyptian Isolate.</title>
        <authorList>
            <person name="Ghazal S."/>
            <person name="Hurst S.G.IV."/>
            <person name="Morris K."/>
            <person name="Thomas K."/>
            <person name="Tisa L.S."/>
        </authorList>
    </citation>
    <scope>NUCLEOTIDE SEQUENCE [LARGE SCALE GENOMIC DNA]</scope>
    <source>
        <strain evidence="5 6">BA1</strain>
    </source>
</reference>
<dbReference type="InterPro" id="IPR001034">
    <property type="entry name" value="DeoR_HTH"/>
</dbReference>
<dbReference type="SMART" id="SM00420">
    <property type="entry name" value="HTH_DEOR"/>
    <property type="match status" value="1"/>
</dbReference>
<dbReference type="SUPFAM" id="SSF46785">
    <property type="entry name" value="Winged helix' DNA-binding domain"/>
    <property type="match status" value="1"/>
</dbReference>
<proteinExistence type="predicted"/>
<dbReference type="Pfam" id="PF00455">
    <property type="entry name" value="DeoRC"/>
    <property type="match status" value="1"/>
</dbReference>
<evidence type="ECO:0000256" key="2">
    <source>
        <dbReference type="ARBA" id="ARBA00023125"/>
    </source>
</evidence>
<dbReference type="InterPro" id="IPR050313">
    <property type="entry name" value="Carb_Metab_HTH_regulators"/>
</dbReference>
<dbReference type="Pfam" id="PF08220">
    <property type="entry name" value="HTH_DeoR"/>
    <property type="match status" value="1"/>
</dbReference>
<evidence type="ECO:0000256" key="1">
    <source>
        <dbReference type="ARBA" id="ARBA00023015"/>
    </source>
</evidence>
<dbReference type="Gene3D" id="3.40.50.1360">
    <property type="match status" value="1"/>
</dbReference>
<keyword evidence="1" id="KW-0805">Transcription regulation</keyword>
<gene>
    <name evidence="5" type="ORF">BA1DRAFT_00672</name>
</gene>
<comment type="caution">
    <text evidence="5">The sequence shown here is derived from an EMBL/GenBank/DDBJ whole genome shotgun (WGS) entry which is preliminary data.</text>
</comment>
<organism evidence="5 6">
    <name type="scientific">Photorhabdus aegyptia</name>
    <dbReference type="NCBI Taxonomy" id="2805098"/>
    <lineage>
        <taxon>Bacteria</taxon>
        <taxon>Pseudomonadati</taxon>
        <taxon>Pseudomonadota</taxon>
        <taxon>Gammaproteobacteria</taxon>
        <taxon>Enterobacterales</taxon>
        <taxon>Morganellaceae</taxon>
        <taxon>Photorhabdus</taxon>
    </lineage>
</organism>
<dbReference type="PATRIC" id="fig|1393736.3.peg.678"/>
<name>A0A022PKX5_9GAMM</name>
<dbReference type="Proteomes" id="UP000023464">
    <property type="component" value="Unassembled WGS sequence"/>
</dbReference>
<dbReference type="GO" id="GO:0003677">
    <property type="term" value="F:DNA binding"/>
    <property type="evidence" value="ECO:0007669"/>
    <property type="project" value="UniProtKB-KW"/>
</dbReference>
<dbReference type="SUPFAM" id="SSF100950">
    <property type="entry name" value="NagB/RpiA/CoA transferase-like"/>
    <property type="match status" value="1"/>
</dbReference>
<accession>A0A022PKX5</accession>
<keyword evidence="2" id="KW-0238">DNA-binding</keyword>
<keyword evidence="3" id="KW-0804">Transcription</keyword>
<dbReference type="PRINTS" id="PR00037">
    <property type="entry name" value="HTHLACR"/>
</dbReference>
<dbReference type="PANTHER" id="PTHR30363:SF49">
    <property type="entry name" value="L-FUCOSE OPERON ACTIVATOR"/>
    <property type="match status" value="1"/>
</dbReference>
<evidence type="ECO:0000259" key="4">
    <source>
        <dbReference type="PROSITE" id="PS51000"/>
    </source>
</evidence>
<dbReference type="PROSITE" id="PS00894">
    <property type="entry name" value="HTH_DEOR_1"/>
    <property type="match status" value="1"/>
</dbReference>
<dbReference type="Gene3D" id="1.10.10.10">
    <property type="entry name" value="Winged helix-like DNA-binding domain superfamily/Winged helix DNA-binding domain"/>
    <property type="match status" value="1"/>
</dbReference>
<dbReference type="InterPro" id="IPR014036">
    <property type="entry name" value="DeoR-like_C"/>
</dbReference>
<dbReference type="PROSITE" id="PS51000">
    <property type="entry name" value="HTH_DEOR_2"/>
    <property type="match status" value="1"/>
</dbReference>
<keyword evidence="6" id="KW-1185">Reference proteome</keyword>
<sequence>MLVKVGNDNVFAIIVTENTAKCGNILLNKAWFSNADIGQNHPILSQYKRDSFMRNERHQKIMDLLHHHESLTTTELSVVLQVSKETIRRDLRFLQEHGHLLRLHGRAKSLNRETQDNGDPFNMRVKSHFSSKSLIAQQAVTWINEGMIIALDASSTCWYLAKQLPDINITIFTNSIRICHELSKKKNIQLISSGGVLHRKYACYISSSLITQLKNLEIDLFLFSCDGIDVNGDLWDSNIDNAEFKEILIKRALQSILLIDKSKINRKSEIRIGNRSNITDIISNY</sequence>
<dbReference type="PANTHER" id="PTHR30363">
    <property type="entry name" value="HTH-TYPE TRANSCRIPTIONAL REGULATOR SRLR-RELATED"/>
    <property type="match status" value="1"/>
</dbReference>
<protein>
    <submittedName>
        <fullName evidence="5">Transcriptional regulator, DeoR family</fullName>
    </submittedName>
</protein>
<evidence type="ECO:0000256" key="3">
    <source>
        <dbReference type="ARBA" id="ARBA00023163"/>
    </source>
</evidence>
<dbReference type="InterPro" id="IPR018356">
    <property type="entry name" value="Tscrpt_reg_HTH_DeoR_CS"/>
</dbReference>
<dbReference type="SMART" id="SM01134">
    <property type="entry name" value="DeoRC"/>
    <property type="match status" value="1"/>
</dbReference>
<evidence type="ECO:0000313" key="5">
    <source>
        <dbReference type="EMBL" id="EYU16762.1"/>
    </source>
</evidence>
<feature type="domain" description="HTH deoR-type" evidence="4">
    <location>
        <begin position="54"/>
        <end position="109"/>
    </location>
</feature>
<dbReference type="InterPro" id="IPR036390">
    <property type="entry name" value="WH_DNA-bd_sf"/>
</dbReference>
<dbReference type="GO" id="GO:0003700">
    <property type="term" value="F:DNA-binding transcription factor activity"/>
    <property type="evidence" value="ECO:0007669"/>
    <property type="project" value="InterPro"/>
</dbReference>
<dbReference type="InterPro" id="IPR037171">
    <property type="entry name" value="NagB/RpiA_transferase-like"/>
</dbReference>
<evidence type="ECO:0000313" key="6">
    <source>
        <dbReference type="Proteomes" id="UP000023464"/>
    </source>
</evidence>
<dbReference type="EMBL" id="JFGV01000007">
    <property type="protein sequence ID" value="EYU16762.1"/>
    <property type="molecule type" value="Genomic_DNA"/>
</dbReference>
<dbReference type="NCBIfam" id="NF007720">
    <property type="entry name" value="PRK10411.1"/>
    <property type="match status" value="1"/>
</dbReference>
<dbReference type="AlphaFoldDB" id="A0A022PKX5"/>
<dbReference type="InterPro" id="IPR036388">
    <property type="entry name" value="WH-like_DNA-bd_sf"/>
</dbReference>